<dbReference type="EMBL" id="CP045226">
    <property type="protein sequence ID" value="QFS42796.1"/>
    <property type="molecule type" value="Genomic_DNA"/>
</dbReference>
<dbReference type="Proteomes" id="UP000326678">
    <property type="component" value="Chromosome Gxm1"/>
</dbReference>
<feature type="region of interest" description="Disordered" evidence="1">
    <location>
        <begin position="1"/>
        <end position="40"/>
    </location>
</feature>
<evidence type="ECO:0000313" key="3">
    <source>
        <dbReference type="Proteomes" id="UP000326678"/>
    </source>
</evidence>
<sequence>MEIGDMFRNIVGGKQKKRHEEWDNRQYKHRGDDDDDRARV</sequence>
<dbReference type="GO" id="GO:0016740">
    <property type="term" value="F:transferase activity"/>
    <property type="evidence" value="ECO:0007669"/>
    <property type="project" value="UniProtKB-KW"/>
</dbReference>
<accession>A0A5P8VRC4</accession>
<evidence type="ECO:0000256" key="1">
    <source>
        <dbReference type="SAM" id="MobiDB-lite"/>
    </source>
</evidence>
<dbReference type="AlphaFoldDB" id="A0A5P8VRC4"/>
<name>A0A5P8VRC4_9NOSO</name>
<keyword evidence="2" id="KW-0808">Transferase</keyword>
<dbReference type="KEGG" id="nsh:GXM_00269"/>
<protein>
    <submittedName>
        <fullName evidence="2">Polyribonucleotide nucleotidyltransferase</fullName>
    </submittedName>
</protein>
<evidence type="ECO:0000313" key="2">
    <source>
        <dbReference type="EMBL" id="QFS42796.1"/>
    </source>
</evidence>
<gene>
    <name evidence="2" type="ORF">GXM_00269</name>
</gene>
<proteinExistence type="predicted"/>
<keyword evidence="3" id="KW-1185">Reference proteome</keyword>
<organism evidence="2 3">
    <name type="scientific">Nostoc sphaeroides CCNUC1</name>
    <dbReference type="NCBI Taxonomy" id="2653204"/>
    <lineage>
        <taxon>Bacteria</taxon>
        <taxon>Bacillati</taxon>
        <taxon>Cyanobacteriota</taxon>
        <taxon>Cyanophyceae</taxon>
        <taxon>Nostocales</taxon>
        <taxon>Nostocaceae</taxon>
        <taxon>Nostoc</taxon>
    </lineage>
</organism>
<feature type="compositionally biased region" description="Basic and acidic residues" evidence="1">
    <location>
        <begin position="18"/>
        <end position="40"/>
    </location>
</feature>
<reference evidence="2 3" key="1">
    <citation type="submission" date="2019-10" db="EMBL/GenBank/DDBJ databases">
        <title>Genomic and transcriptomic insights into the perfect genentic adaptation of a filamentous nitrogen-fixing cyanobacterium to rice fields.</title>
        <authorList>
            <person name="Chen Z."/>
        </authorList>
    </citation>
    <scope>NUCLEOTIDE SEQUENCE [LARGE SCALE GENOMIC DNA]</scope>
    <source>
        <strain evidence="2">CCNUC1</strain>
    </source>
</reference>